<comment type="caution">
    <text evidence="2">The sequence shown here is derived from an EMBL/GenBank/DDBJ whole genome shotgun (WGS) entry which is preliminary data.</text>
</comment>
<dbReference type="InterPro" id="IPR028236">
    <property type="entry name" value="CPLANE1"/>
</dbReference>
<dbReference type="GO" id="GO:0060271">
    <property type="term" value="P:cilium assembly"/>
    <property type="evidence" value="ECO:0007669"/>
    <property type="project" value="TreeGrafter"/>
</dbReference>
<keyword evidence="3" id="KW-1185">Reference proteome</keyword>
<gene>
    <name evidence="2" type="primary">Cplane1_1</name>
    <name evidence="2" type="ORF">XIPELE_R04587</name>
</gene>
<proteinExistence type="predicted"/>
<dbReference type="GO" id="GO:0035869">
    <property type="term" value="C:ciliary transition zone"/>
    <property type="evidence" value="ECO:0007669"/>
    <property type="project" value="TreeGrafter"/>
</dbReference>
<dbReference type="AlphaFoldDB" id="A0A7L3NWF7"/>
<name>A0A7L3NWF7_9DEND</name>
<protein>
    <submittedName>
        <fullName evidence="2">CPLN1 protein</fullName>
    </submittedName>
</protein>
<dbReference type="PANTHER" id="PTHR14492:SF4">
    <property type="entry name" value="CILIOGENESIS AND PLANAR POLARITY EFFECTOR 1"/>
    <property type="match status" value="1"/>
</dbReference>
<organism evidence="2 3">
    <name type="scientific">Xiphorhynchus elegans</name>
    <name type="common">elegant woodcreeper</name>
    <dbReference type="NCBI Taxonomy" id="269412"/>
    <lineage>
        <taxon>Eukaryota</taxon>
        <taxon>Metazoa</taxon>
        <taxon>Chordata</taxon>
        <taxon>Craniata</taxon>
        <taxon>Vertebrata</taxon>
        <taxon>Euteleostomi</taxon>
        <taxon>Archelosauria</taxon>
        <taxon>Archosauria</taxon>
        <taxon>Dinosauria</taxon>
        <taxon>Saurischia</taxon>
        <taxon>Theropoda</taxon>
        <taxon>Coelurosauria</taxon>
        <taxon>Aves</taxon>
        <taxon>Neognathae</taxon>
        <taxon>Neoaves</taxon>
        <taxon>Telluraves</taxon>
        <taxon>Australaves</taxon>
        <taxon>Passeriformes</taxon>
        <taxon>Dendrocolaptidae</taxon>
        <taxon>Xiphorhynchus</taxon>
    </lineage>
</organism>
<evidence type="ECO:0000256" key="1">
    <source>
        <dbReference type="SAM" id="MobiDB-lite"/>
    </source>
</evidence>
<evidence type="ECO:0000313" key="2">
    <source>
        <dbReference type="EMBL" id="NXU83243.1"/>
    </source>
</evidence>
<evidence type="ECO:0000313" key="3">
    <source>
        <dbReference type="Proteomes" id="UP000551443"/>
    </source>
</evidence>
<feature type="compositionally biased region" description="Low complexity" evidence="1">
    <location>
        <begin position="59"/>
        <end position="71"/>
    </location>
</feature>
<accession>A0A7L3NWF7</accession>
<dbReference type="Proteomes" id="UP000551443">
    <property type="component" value="Unassembled WGS sequence"/>
</dbReference>
<feature type="region of interest" description="Disordered" evidence="1">
    <location>
        <begin position="1"/>
        <end position="79"/>
    </location>
</feature>
<feature type="non-terminal residue" evidence="2">
    <location>
        <position position="171"/>
    </location>
</feature>
<reference evidence="2 3" key="1">
    <citation type="submission" date="2019-09" db="EMBL/GenBank/DDBJ databases">
        <title>Bird 10,000 Genomes (B10K) Project - Family phase.</title>
        <authorList>
            <person name="Zhang G."/>
        </authorList>
    </citation>
    <scope>NUCLEOTIDE SEQUENCE [LARGE SCALE GENOMIC DNA]</scope>
    <source>
        <strain evidence="2">OUT-0059</strain>
        <tissue evidence="2">Muscle</tissue>
    </source>
</reference>
<feature type="non-terminal residue" evidence="2">
    <location>
        <position position="1"/>
    </location>
</feature>
<sequence length="171" mass="18348">LDTVGEAITTSADLHYMASVGKKPAETQDASTNTHPVLESYQDHGTSGGNEVSEVQTNEPVPSVPVSESSSAPILPPDMSLNVRFPTEVNEEPLPSFLSDAPDLHEHEYVSVVDIEDSDILNNLPMIPEPAEEIGPTQQNEKFEIPSTAKLHHTAASVTNAIPSEVLQEQG</sequence>
<dbReference type="PANTHER" id="PTHR14492">
    <property type="entry name" value="JBTS17"/>
    <property type="match status" value="1"/>
</dbReference>
<feature type="compositionally biased region" description="Polar residues" evidence="1">
    <location>
        <begin position="43"/>
        <end position="58"/>
    </location>
</feature>
<dbReference type="EMBL" id="VZUH01000525">
    <property type="protein sequence ID" value="NXU83243.1"/>
    <property type="molecule type" value="Genomic_DNA"/>
</dbReference>